<evidence type="ECO:0000313" key="4">
    <source>
        <dbReference type="Proteomes" id="UP000015241"/>
    </source>
</evidence>
<dbReference type="InterPro" id="IPR019180">
    <property type="entry name" value="Oxidoreductase-like_N"/>
</dbReference>
<dbReference type="eggNOG" id="ENOG502SCAE">
    <property type="taxonomic scope" value="Eukaryota"/>
</dbReference>
<organism evidence="3 4">
    <name type="scientific">Fomitopsis schrenkii</name>
    <name type="common">Brown rot fungus</name>
    <dbReference type="NCBI Taxonomy" id="2126942"/>
    <lineage>
        <taxon>Eukaryota</taxon>
        <taxon>Fungi</taxon>
        <taxon>Dikarya</taxon>
        <taxon>Basidiomycota</taxon>
        <taxon>Agaricomycotina</taxon>
        <taxon>Agaricomycetes</taxon>
        <taxon>Polyporales</taxon>
        <taxon>Fomitopsis</taxon>
    </lineage>
</organism>
<feature type="compositionally biased region" description="Low complexity" evidence="1">
    <location>
        <begin position="53"/>
        <end position="70"/>
    </location>
</feature>
<dbReference type="AlphaFoldDB" id="S8DXP0"/>
<dbReference type="InterPro" id="IPR039251">
    <property type="entry name" value="OXLD1"/>
</dbReference>
<accession>S8DXP0</accession>
<reference evidence="3 4" key="1">
    <citation type="journal article" date="2012" name="Science">
        <title>The Paleozoic origin of enzymatic lignin decomposition reconstructed from 31 fungal genomes.</title>
        <authorList>
            <person name="Floudas D."/>
            <person name="Binder M."/>
            <person name="Riley R."/>
            <person name="Barry K."/>
            <person name="Blanchette R.A."/>
            <person name="Henrissat B."/>
            <person name="Martinez A.T."/>
            <person name="Otillar R."/>
            <person name="Spatafora J.W."/>
            <person name="Yadav J.S."/>
            <person name="Aerts A."/>
            <person name="Benoit I."/>
            <person name="Boyd A."/>
            <person name="Carlson A."/>
            <person name="Copeland A."/>
            <person name="Coutinho P.M."/>
            <person name="de Vries R.P."/>
            <person name="Ferreira P."/>
            <person name="Findley K."/>
            <person name="Foster B."/>
            <person name="Gaskell J."/>
            <person name="Glotzer D."/>
            <person name="Gorecki P."/>
            <person name="Heitman J."/>
            <person name="Hesse C."/>
            <person name="Hori C."/>
            <person name="Igarashi K."/>
            <person name="Jurgens J.A."/>
            <person name="Kallen N."/>
            <person name="Kersten P."/>
            <person name="Kohler A."/>
            <person name="Kuees U."/>
            <person name="Kumar T.K.A."/>
            <person name="Kuo A."/>
            <person name="LaButti K."/>
            <person name="Larrondo L.F."/>
            <person name="Lindquist E."/>
            <person name="Ling A."/>
            <person name="Lombard V."/>
            <person name="Lucas S."/>
            <person name="Lundell T."/>
            <person name="Martin R."/>
            <person name="McLaughlin D.J."/>
            <person name="Morgenstern I."/>
            <person name="Morin E."/>
            <person name="Murat C."/>
            <person name="Nagy L.G."/>
            <person name="Nolan M."/>
            <person name="Ohm R.A."/>
            <person name="Patyshakuliyeva A."/>
            <person name="Rokas A."/>
            <person name="Ruiz-Duenas F.J."/>
            <person name="Sabat G."/>
            <person name="Salamov A."/>
            <person name="Samejima M."/>
            <person name="Schmutz J."/>
            <person name="Slot J.C."/>
            <person name="St John F."/>
            <person name="Stenlid J."/>
            <person name="Sun H."/>
            <person name="Sun S."/>
            <person name="Syed K."/>
            <person name="Tsang A."/>
            <person name="Wiebenga A."/>
            <person name="Young D."/>
            <person name="Pisabarro A."/>
            <person name="Eastwood D.C."/>
            <person name="Martin F."/>
            <person name="Cullen D."/>
            <person name="Grigoriev I.V."/>
            <person name="Hibbett D.S."/>
        </authorList>
    </citation>
    <scope>NUCLEOTIDE SEQUENCE</scope>
    <source>
        <strain evidence="4">FP-58527</strain>
    </source>
</reference>
<feature type="region of interest" description="Disordered" evidence="1">
    <location>
        <begin position="212"/>
        <end position="234"/>
    </location>
</feature>
<protein>
    <recommendedName>
        <fullName evidence="2">Oxidoreductase-like domain-containing protein</fullName>
    </recommendedName>
</protein>
<evidence type="ECO:0000313" key="3">
    <source>
        <dbReference type="EMBL" id="EPS97387.1"/>
    </source>
</evidence>
<feature type="compositionally biased region" description="Polar residues" evidence="1">
    <location>
        <begin position="71"/>
        <end position="80"/>
    </location>
</feature>
<evidence type="ECO:0000256" key="1">
    <source>
        <dbReference type="SAM" id="MobiDB-lite"/>
    </source>
</evidence>
<dbReference type="InParanoid" id="S8DXP0"/>
<dbReference type="GO" id="GO:0005739">
    <property type="term" value="C:mitochondrion"/>
    <property type="evidence" value="ECO:0007669"/>
    <property type="project" value="TreeGrafter"/>
</dbReference>
<dbReference type="EMBL" id="KE504176">
    <property type="protein sequence ID" value="EPS97387.1"/>
    <property type="molecule type" value="Genomic_DNA"/>
</dbReference>
<proteinExistence type="predicted"/>
<feature type="region of interest" description="Disordered" evidence="1">
    <location>
        <begin position="51"/>
        <end position="90"/>
    </location>
</feature>
<sequence>MPPLLRVAVNGAGFDVLNVASRHTQGSHSLYSLGCAWLYCFSAARFASTTVASSGQSSPPSPTSLTGSPGNLSPRTTSKPTAPRPNVRPTQIQIEQQLLRSRGGQNLTERWARLERSLRGKEGYEAKIDTLIHQADNVSADATRSSASKTEPRTIHGLLLPERPREPQSDECCMSGCAICVYDLYAAALEDYRHALQALRSALEARGVPEREWPAEVRRKSDAQAQQSARPQNVALSAFEELERSLRAKRNANAADDPG</sequence>
<feature type="compositionally biased region" description="Polar residues" evidence="1">
    <location>
        <begin position="223"/>
        <end position="234"/>
    </location>
</feature>
<dbReference type="Pfam" id="PF09791">
    <property type="entry name" value="Oxidored-like"/>
    <property type="match status" value="1"/>
</dbReference>
<dbReference type="PANTHER" id="PTHR21193:SF3">
    <property type="entry name" value="OXIDOREDUCTASE-LIKE DOMAIN-CONTAINING PROTEIN 1"/>
    <property type="match status" value="1"/>
</dbReference>
<feature type="domain" description="Oxidoreductase-like" evidence="2">
    <location>
        <begin position="154"/>
        <end position="199"/>
    </location>
</feature>
<dbReference type="PANTHER" id="PTHR21193">
    <property type="entry name" value="OXIDOREDUCTASE-LIKE DOMAIN-CONTAINING PROTEIN 1"/>
    <property type="match status" value="1"/>
</dbReference>
<evidence type="ECO:0000259" key="2">
    <source>
        <dbReference type="Pfam" id="PF09791"/>
    </source>
</evidence>
<name>S8DXP0_FOMSC</name>
<dbReference type="OrthoDB" id="10064411at2759"/>
<dbReference type="Proteomes" id="UP000015241">
    <property type="component" value="Unassembled WGS sequence"/>
</dbReference>
<dbReference type="STRING" id="743788.S8DXP0"/>
<keyword evidence="4" id="KW-1185">Reference proteome</keyword>
<dbReference type="HOGENOM" id="CLU_092489_0_0_1"/>
<feature type="compositionally biased region" description="Basic and acidic residues" evidence="1">
    <location>
        <begin position="212"/>
        <end position="222"/>
    </location>
</feature>
<gene>
    <name evidence="3" type="ORF">FOMPIDRAFT_1128556</name>
</gene>